<accession>A0A2P5DQW6</accession>
<reference evidence="3" key="1">
    <citation type="submission" date="2016-06" db="EMBL/GenBank/DDBJ databases">
        <title>Parallel loss of symbiosis genes in relatives of nitrogen-fixing non-legume Parasponia.</title>
        <authorList>
            <person name="Van Velzen R."/>
            <person name="Holmer R."/>
            <person name="Bu F."/>
            <person name="Rutten L."/>
            <person name="Van Zeijl A."/>
            <person name="Liu W."/>
            <person name="Santuari L."/>
            <person name="Cao Q."/>
            <person name="Sharma T."/>
            <person name="Shen D."/>
            <person name="Roswanjaya Y."/>
            <person name="Wardhani T."/>
            <person name="Kalhor M.S."/>
            <person name="Jansen J."/>
            <person name="Van den Hoogen J."/>
            <person name="Gungor B."/>
            <person name="Hartog M."/>
            <person name="Hontelez J."/>
            <person name="Verver J."/>
            <person name="Yang W.-C."/>
            <person name="Schijlen E."/>
            <person name="Repin R."/>
            <person name="Schilthuizen M."/>
            <person name="Schranz E."/>
            <person name="Heidstra R."/>
            <person name="Miyata K."/>
            <person name="Fedorova E."/>
            <person name="Kohlen W."/>
            <person name="Bisseling T."/>
            <person name="Smit S."/>
            <person name="Geurts R."/>
        </authorList>
    </citation>
    <scope>NUCLEOTIDE SEQUENCE [LARGE SCALE GENOMIC DNA]</scope>
    <source>
        <strain evidence="3">cv. WU1-14</strain>
    </source>
</reference>
<protein>
    <submittedName>
        <fullName evidence="2">Uncharacterized protein</fullName>
    </submittedName>
</protein>
<dbReference type="Proteomes" id="UP000237105">
    <property type="component" value="Unassembled WGS sequence"/>
</dbReference>
<feature type="compositionally biased region" description="Basic residues" evidence="1">
    <location>
        <begin position="74"/>
        <end position="96"/>
    </location>
</feature>
<evidence type="ECO:0000313" key="2">
    <source>
        <dbReference type="EMBL" id="PON75677.1"/>
    </source>
</evidence>
<evidence type="ECO:0000256" key="1">
    <source>
        <dbReference type="SAM" id="MobiDB-lite"/>
    </source>
</evidence>
<feature type="compositionally biased region" description="Basic and acidic residues" evidence="1">
    <location>
        <begin position="1"/>
        <end position="10"/>
    </location>
</feature>
<feature type="region of interest" description="Disordered" evidence="1">
    <location>
        <begin position="1"/>
        <end position="56"/>
    </location>
</feature>
<gene>
    <name evidence="2" type="ORF">PanWU01x14_039370</name>
</gene>
<proteinExistence type="predicted"/>
<feature type="region of interest" description="Disordered" evidence="1">
    <location>
        <begin position="70"/>
        <end position="102"/>
    </location>
</feature>
<evidence type="ECO:0000313" key="3">
    <source>
        <dbReference type="Proteomes" id="UP000237105"/>
    </source>
</evidence>
<dbReference type="AlphaFoldDB" id="A0A2P5DQW6"/>
<comment type="caution">
    <text evidence="2">The sequence shown here is derived from an EMBL/GenBank/DDBJ whole genome shotgun (WGS) entry which is preliminary data.</text>
</comment>
<dbReference type="EMBL" id="JXTB01000022">
    <property type="protein sequence ID" value="PON75677.1"/>
    <property type="molecule type" value="Genomic_DNA"/>
</dbReference>
<keyword evidence="3" id="KW-1185">Reference proteome</keyword>
<sequence length="113" mass="12238">MDSRSDRLDRLGSVMDSALNSEDPHADVGITCDPRDPSHGSRLGNGPGGWRGYSDDRRGGAALPCRGYCSKEGSRRRPGVGRPYSRKCRASHRPHSRAGSSNSGVFFVSFQCL</sequence>
<organism evidence="2 3">
    <name type="scientific">Parasponia andersonii</name>
    <name type="common">Sponia andersonii</name>
    <dbReference type="NCBI Taxonomy" id="3476"/>
    <lineage>
        <taxon>Eukaryota</taxon>
        <taxon>Viridiplantae</taxon>
        <taxon>Streptophyta</taxon>
        <taxon>Embryophyta</taxon>
        <taxon>Tracheophyta</taxon>
        <taxon>Spermatophyta</taxon>
        <taxon>Magnoliopsida</taxon>
        <taxon>eudicotyledons</taxon>
        <taxon>Gunneridae</taxon>
        <taxon>Pentapetalae</taxon>
        <taxon>rosids</taxon>
        <taxon>fabids</taxon>
        <taxon>Rosales</taxon>
        <taxon>Cannabaceae</taxon>
        <taxon>Parasponia</taxon>
    </lineage>
</organism>
<name>A0A2P5DQW6_PARAD</name>